<reference evidence="3" key="1">
    <citation type="submission" date="2016-03" db="EMBL/GenBank/DDBJ databases">
        <authorList>
            <person name="Guldener U."/>
        </authorList>
    </citation>
    <scope>NUCLEOTIDE SEQUENCE [LARGE SCALE GENOMIC DNA]</scope>
    <source>
        <strain evidence="3">04CH-RAC-A.6.1</strain>
    </source>
</reference>
<feature type="region of interest" description="Disordered" evidence="1">
    <location>
        <begin position="265"/>
        <end position="313"/>
    </location>
</feature>
<dbReference type="AlphaFoldDB" id="A0A1E1K355"/>
<feature type="compositionally biased region" description="Basic and acidic residues" evidence="1">
    <location>
        <begin position="269"/>
        <end position="282"/>
    </location>
</feature>
<gene>
    <name evidence="2" type="ORF">RAG0_02930</name>
</gene>
<feature type="compositionally biased region" description="Low complexity" evidence="1">
    <location>
        <begin position="293"/>
        <end position="313"/>
    </location>
</feature>
<evidence type="ECO:0000313" key="2">
    <source>
        <dbReference type="EMBL" id="CZS92431.1"/>
    </source>
</evidence>
<name>A0A1E1K355_9HELO</name>
<evidence type="ECO:0000256" key="1">
    <source>
        <dbReference type="SAM" id="MobiDB-lite"/>
    </source>
</evidence>
<evidence type="ECO:0000313" key="3">
    <source>
        <dbReference type="Proteomes" id="UP000178912"/>
    </source>
</evidence>
<dbReference type="OrthoDB" id="4504050at2759"/>
<organism evidence="2 3">
    <name type="scientific">Rhynchosporium agropyri</name>
    <dbReference type="NCBI Taxonomy" id="914238"/>
    <lineage>
        <taxon>Eukaryota</taxon>
        <taxon>Fungi</taxon>
        <taxon>Dikarya</taxon>
        <taxon>Ascomycota</taxon>
        <taxon>Pezizomycotina</taxon>
        <taxon>Leotiomycetes</taxon>
        <taxon>Helotiales</taxon>
        <taxon>Ploettnerulaceae</taxon>
        <taxon>Rhynchosporium</taxon>
    </lineage>
</organism>
<sequence length="313" mass="32036">MSGQLNYTGTDIPIANPSAGNLVPATPVPAVAPLATVDNVVVATAPTVATPAPAVAPLATVDNVVVATAPTVATPAPAVAPLATVDNVVVATAPTVAPPRVAQAAPPRPNFAIIIPNAPTPANLILGVVHPNFEWFPNQGPPQAHGLPGNGSNYLVMSCSTSQLVPYASSTTLTVLALPFTHHVRADATRAQPNQVLGRPSYITAFAIDSRGTVNSTPCPQCQYKIASGRGLVFSECRSLPGHFDNGNDVSACSNCKWPDYAKDCGNAEGKRAPKKSKDPSPKKKGGSRTPQAASRALSRAAAALAASRDVKT</sequence>
<dbReference type="EMBL" id="FJUX01000012">
    <property type="protein sequence ID" value="CZS92431.1"/>
    <property type="molecule type" value="Genomic_DNA"/>
</dbReference>
<accession>A0A1E1K355</accession>
<keyword evidence="3" id="KW-1185">Reference proteome</keyword>
<dbReference type="InterPro" id="IPR022190">
    <property type="entry name" value="DUF3716"/>
</dbReference>
<protein>
    <submittedName>
        <fullName evidence="2">Uncharacterized protein</fullName>
    </submittedName>
</protein>
<proteinExistence type="predicted"/>
<dbReference type="Pfam" id="PF12511">
    <property type="entry name" value="DUF3716"/>
    <property type="match status" value="1"/>
</dbReference>
<dbReference type="Proteomes" id="UP000178912">
    <property type="component" value="Unassembled WGS sequence"/>
</dbReference>